<feature type="transmembrane region" description="Helical" evidence="11">
    <location>
        <begin position="162"/>
        <end position="179"/>
    </location>
</feature>
<dbReference type="GO" id="GO:0016020">
    <property type="term" value="C:membrane"/>
    <property type="evidence" value="ECO:0007669"/>
    <property type="project" value="UniProtKB-SubCell"/>
</dbReference>
<dbReference type="PROSITE" id="PS00211">
    <property type="entry name" value="ABC_TRANSPORTER_1"/>
    <property type="match status" value="2"/>
</dbReference>
<dbReference type="FunFam" id="1.20.1560.10:FF:000013">
    <property type="entry name" value="ABC transporter C family member 2"/>
    <property type="match status" value="1"/>
</dbReference>
<evidence type="ECO:0000256" key="10">
    <source>
        <dbReference type="SAM" id="MobiDB-lite"/>
    </source>
</evidence>
<feature type="transmembrane region" description="Helical" evidence="11">
    <location>
        <begin position="84"/>
        <end position="108"/>
    </location>
</feature>
<comment type="subcellular location">
    <subcellularLocation>
        <location evidence="1">Membrane</location>
        <topology evidence="1">Multi-pass membrane protein</topology>
    </subcellularLocation>
</comment>
<dbReference type="PANTHER" id="PTHR24223">
    <property type="entry name" value="ATP-BINDING CASSETTE SUB-FAMILY C"/>
    <property type="match status" value="1"/>
</dbReference>
<dbReference type="PROSITE" id="PS50893">
    <property type="entry name" value="ABC_TRANSPORTER_2"/>
    <property type="match status" value="2"/>
</dbReference>
<dbReference type="InterPro" id="IPR027417">
    <property type="entry name" value="P-loop_NTPase"/>
</dbReference>
<evidence type="ECO:0000256" key="4">
    <source>
        <dbReference type="ARBA" id="ARBA00022737"/>
    </source>
</evidence>
<dbReference type="Pfam" id="PF00005">
    <property type="entry name" value="ABC_tran"/>
    <property type="match status" value="2"/>
</dbReference>
<dbReference type="EMBL" id="AYKW01000023">
    <property type="protein sequence ID" value="PIL29335.1"/>
    <property type="molecule type" value="Genomic_DNA"/>
</dbReference>
<keyword evidence="7 11" id="KW-1133">Transmembrane helix</keyword>
<evidence type="ECO:0000256" key="5">
    <source>
        <dbReference type="ARBA" id="ARBA00022741"/>
    </source>
</evidence>
<dbReference type="OrthoDB" id="6500128at2759"/>
<accession>A0A2G8S6F9</accession>
<dbReference type="InterPro" id="IPR036640">
    <property type="entry name" value="ABC1_TM_sf"/>
</dbReference>
<keyword evidence="3 11" id="KW-0812">Transmembrane</keyword>
<evidence type="ECO:0000259" key="12">
    <source>
        <dbReference type="PROSITE" id="PS50893"/>
    </source>
</evidence>
<dbReference type="Gene3D" id="1.20.1560.10">
    <property type="entry name" value="ABC transporter type 1, transmembrane domain"/>
    <property type="match status" value="2"/>
</dbReference>
<feature type="domain" description="ABC transmembrane type-1" evidence="13">
    <location>
        <begin position="529"/>
        <end position="670"/>
    </location>
</feature>
<feature type="transmembrane region" description="Helical" evidence="11">
    <location>
        <begin position="199"/>
        <end position="219"/>
    </location>
</feature>
<feature type="transmembrane region" description="Helical" evidence="11">
    <location>
        <begin position="1248"/>
        <end position="1267"/>
    </location>
</feature>
<keyword evidence="5" id="KW-0547">Nucleotide-binding</keyword>
<dbReference type="PROSITE" id="PS50929">
    <property type="entry name" value="ABC_TM1F"/>
    <property type="match status" value="2"/>
</dbReference>
<feature type="transmembrane region" description="Helical" evidence="11">
    <location>
        <begin position="1160"/>
        <end position="1177"/>
    </location>
</feature>
<dbReference type="InterPro" id="IPR017871">
    <property type="entry name" value="ABC_transporter-like_CS"/>
</dbReference>
<keyword evidence="4" id="KW-0677">Repeat</keyword>
<dbReference type="GO" id="GO:0005524">
    <property type="term" value="F:ATP binding"/>
    <property type="evidence" value="ECO:0007669"/>
    <property type="project" value="UniProtKB-KW"/>
</dbReference>
<dbReference type="STRING" id="1077348.A0A2G8S6F9"/>
<evidence type="ECO:0000313" key="15">
    <source>
        <dbReference type="Proteomes" id="UP000230002"/>
    </source>
</evidence>
<dbReference type="SUPFAM" id="SSF52540">
    <property type="entry name" value="P-loop containing nucleoside triphosphate hydrolases"/>
    <property type="match status" value="2"/>
</dbReference>
<dbReference type="FunFam" id="3.40.50.300:FF:000838">
    <property type="entry name" value="ABC multidrug transporter (Eurofung)"/>
    <property type="match status" value="1"/>
</dbReference>
<comment type="caution">
    <text evidence="14">The sequence shown here is derived from an EMBL/GenBank/DDBJ whole genome shotgun (WGS) entry which is preliminary data.</text>
</comment>
<evidence type="ECO:0000256" key="3">
    <source>
        <dbReference type="ARBA" id="ARBA00022692"/>
    </source>
</evidence>
<evidence type="ECO:0000256" key="6">
    <source>
        <dbReference type="ARBA" id="ARBA00022840"/>
    </source>
</evidence>
<reference evidence="14 15" key="1">
    <citation type="journal article" date="2015" name="Sci. Rep.">
        <title>Chromosome-level genome map provides insights into diverse defense mechanisms in the medicinal fungus Ganoderma sinense.</title>
        <authorList>
            <person name="Zhu Y."/>
            <person name="Xu J."/>
            <person name="Sun C."/>
            <person name="Zhou S."/>
            <person name="Xu H."/>
            <person name="Nelson D.R."/>
            <person name="Qian J."/>
            <person name="Song J."/>
            <person name="Luo H."/>
            <person name="Xiang L."/>
            <person name="Li Y."/>
            <person name="Xu Z."/>
            <person name="Ji A."/>
            <person name="Wang L."/>
            <person name="Lu S."/>
            <person name="Hayward A."/>
            <person name="Sun W."/>
            <person name="Li X."/>
            <person name="Schwartz D.C."/>
            <person name="Wang Y."/>
            <person name="Chen S."/>
        </authorList>
    </citation>
    <scope>NUCLEOTIDE SEQUENCE [LARGE SCALE GENOMIC DNA]</scope>
    <source>
        <strain evidence="14 15">ZZ0214-1</strain>
    </source>
</reference>
<evidence type="ECO:0000256" key="7">
    <source>
        <dbReference type="ARBA" id="ARBA00022989"/>
    </source>
</evidence>
<proteinExistence type="predicted"/>
<dbReference type="SUPFAM" id="SSF90123">
    <property type="entry name" value="ABC transporter transmembrane region"/>
    <property type="match status" value="2"/>
</dbReference>
<sequence>MAWLAELAQVPLTASGITIASVSNSPWLDSLLLPVYVAAFSAVTLSLQSIADAFRKKGPSEDVTVCAGSQTPRREFLRQALENLGGGTIFAYKLVQLLAVLGLFGISLDQLILQNWDDAASHGLLGAVSAQVVEIAPCVVYAYLAILGLLALFGRPSLNGRAYAHASTILVLVWSMYLYRDVYPLVTLDKTPVDLAEGPVLYAKFALLTVAAVLVPSFIPRKYVPVNPKEVLEPNPEQTTSIASLLSFTFLGPVIWTAWKLPHFPYDLLPPLADYDHLQNLVWKSFPRLDPTQNKSRTHIAFKLVQVFWVEFLHLSAMSVAYVIFAFASPVAIQGLLSYLESGGKAVSVQPWFWIALLFFGRVAKDVADQWFLFKDARVFVRIQAIITELLFEHALRIRMKAETGDSAEGSESGETMVVVTPDTASQLGEDGAMESSESSQAVTSATEHSAASISSTDAASLPASAAAKGKGKAAAEDVQKNAVEQEKPAEGKKGKNLVGKINNLVSSDLSSLEPVAMFLTITHTSGSALVGLATMLLTLPIPGWITKHIQGSQREKMQRTDARVQSVTEVMNVIRMVKLFGWEPRIAQQLNEKREAELVSVRRNRMLGMMNNMRNFVIPILIMLTTFSTYALFMKGTLNASTVFSAISVFDMLRMAIQETFFMIPQLIQAKVSLERMQDFLFNTELIDEFTESEPESVLSTPVPEEHQNTIGIRHASFTWANDSAKLAVTPGGTRRRMFMLRIDEDVFFKHGKLNLIVGPTGSGKTSLLMALLGEMHCIPSGPDSFVSLPREGGVAYAAQESWVQNDTIKNNIIFSAPFDEVRYKKVLMQCALERDLSLFDAGDQTEVGEKGITLSGGQKARITLARAVYSSAEILLLDDILAALDVHTSRWIVNKCLNGDLLRGRTIILVTHNVAMVSPIADFVVDVGCDGRILSQGTLENALAHDSKLLKDVEHEVKELQKDDQEIDGEKEDVVNAPSSAGKLVVAEEVEVGHVGWKAMLLYFGNMSTRPILFWFIYSSGYALRNAITNLQSWWLGVWAAQYETTAPEEVHAAYYLSVYCYAVMAMVGCSAFCVWFYVGGSMRAAKIVHQKLVASLLGATLRWLDKTPTSRIIARCTQDIQSMDTQFARTLEFLMEITVFLLAKIVSVIIFSPTFVIPAALVALIGGTLGNIYMKAQLSVTRELNVAKAPVLGHFGAAVSGITSIRAYGAQDLFKCEAYTRIDRYSRVAITNVNLNRWVTIRVDFSGTLLVTALAVWLLYFAPLSASNTGFSLAMAAAFSNNILSWVSVFNQLETSGNSLERIQQYLLIEYEPESTSAGIPPAYWPASGSLEVKNLSARYSPDSPKVLHNISFKIVSGERVGIVGRTGSGKSSLTLALLRCILTEGDVCYDGLSTARINLDALRSSITIIPQVPELLSGTLRQNLDPFSEHSDAMLNHALRSVGLFNLQDESDESRITLDSEIAGGGANLSVGQRQVLALARAIVRRSKLLILDEATSAIECQTTRRTELGKDVTLLTVAHRLQTVMDSDKIMVLDAGRIVEFGSPSELLKKEKGLLRALVEESADKDNLYGIAAAAASAEPSS</sequence>
<feature type="coiled-coil region" evidence="9">
    <location>
        <begin position="945"/>
        <end position="972"/>
    </location>
</feature>
<name>A0A2G8S6F9_9APHY</name>
<dbReference type="CDD" id="cd18604">
    <property type="entry name" value="ABC_6TM_VMR1_D2_like"/>
    <property type="match status" value="1"/>
</dbReference>
<dbReference type="InterPro" id="IPR050173">
    <property type="entry name" value="ABC_transporter_C-like"/>
</dbReference>
<dbReference type="CDD" id="cd03250">
    <property type="entry name" value="ABCC_MRP_domain1"/>
    <property type="match status" value="1"/>
</dbReference>
<evidence type="ECO:0000313" key="14">
    <source>
        <dbReference type="EMBL" id="PIL29335.1"/>
    </source>
</evidence>
<dbReference type="Proteomes" id="UP000230002">
    <property type="component" value="Unassembled WGS sequence"/>
</dbReference>
<gene>
    <name evidence="14" type="ORF">GSI_09386</name>
</gene>
<feature type="transmembrane region" description="Helical" evidence="11">
    <location>
        <begin position="312"/>
        <end position="333"/>
    </location>
</feature>
<feature type="transmembrane region" description="Helical" evidence="11">
    <location>
        <begin position="1057"/>
        <end position="1081"/>
    </location>
</feature>
<feature type="compositionally biased region" description="Polar residues" evidence="10">
    <location>
        <begin position="436"/>
        <end position="448"/>
    </location>
</feature>
<feature type="region of interest" description="Disordered" evidence="10">
    <location>
        <begin position="427"/>
        <end position="458"/>
    </location>
</feature>
<evidence type="ECO:0000256" key="8">
    <source>
        <dbReference type="ARBA" id="ARBA00023136"/>
    </source>
</evidence>
<feature type="transmembrane region" description="Helical" evidence="11">
    <location>
        <begin position="240"/>
        <end position="259"/>
    </location>
</feature>
<dbReference type="Gene3D" id="3.40.50.300">
    <property type="entry name" value="P-loop containing nucleotide triphosphate hydrolases"/>
    <property type="match status" value="2"/>
</dbReference>
<dbReference type="Pfam" id="PF00664">
    <property type="entry name" value="ABC_membrane"/>
    <property type="match status" value="2"/>
</dbReference>
<dbReference type="GO" id="GO:0140359">
    <property type="term" value="F:ABC-type transporter activity"/>
    <property type="evidence" value="ECO:0007669"/>
    <property type="project" value="InterPro"/>
</dbReference>
<feature type="domain" description="ABC transmembrane type-1" evidence="13">
    <location>
        <begin position="1025"/>
        <end position="1298"/>
    </location>
</feature>
<dbReference type="SMART" id="SM00382">
    <property type="entry name" value="AAA"/>
    <property type="match status" value="2"/>
</dbReference>
<evidence type="ECO:0000256" key="11">
    <source>
        <dbReference type="SAM" id="Phobius"/>
    </source>
</evidence>
<keyword evidence="15" id="KW-1185">Reference proteome</keyword>
<evidence type="ECO:0000256" key="2">
    <source>
        <dbReference type="ARBA" id="ARBA00022448"/>
    </source>
</evidence>
<evidence type="ECO:0000256" key="1">
    <source>
        <dbReference type="ARBA" id="ARBA00004141"/>
    </source>
</evidence>
<feature type="domain" description="ABC transporter" evidence="12">
    <location>
        <begin position="1334"/>
        <end position="1565"/>
    </location>
</feature>
<dbReference type="InterPro" id="IPR011527">
    <property type="entry name" value="ABC1_TM_dom"/>
</dbReference>
<feature type="transmembrane region" description="Helical" evidence="11">
    <location>
        <begin position="31"/>
        <end position="51"/>
    </location>
</feature>
<keyword evidence="8 11" id="KW-0472">Membrane</keyword>
<evidence type="ECO:0000259" key="13">
    <source>
        <dbReference type="PROSITE" id="PS50929"/>
    </source>
</evidence>
<feature type="transmembrane region" description="Helical" evidence="11">
    <location>
        <begin position="1136"/>
        <end position="1154"/>
    </location>
</feature>
<feature type="domain" description="ABC transporter" evidence="12">
    <location>
        <begin position="714"/>
        <end position="957"/>
    </location>
</feature>
<dbReference type="CDD" id="cd18596">
    <property type="entry name" value="ABC_6TM_VMR1_D1_like"/>
    <property type="match status" value="1"/>
</dbReference>
<evidence type="ECO:0000256" key="9">
    <source>
        <dbReference type="SAM" id="Coils"/>
    </source>
</evidence>
<keyword evidence="6 14" id="KW-0067">ATP-binding</keyword>
<keyword evidence="9" id="KW-0175">Coiled coil</keyword>
<keyword evidence="2" id="KW-0813">Transport</keyword>
<feature type="transmembrane region" description="Helical" evidence="11">
    <location>
        <begin position="614"/>
        <end position="634"/>
    </location>
</feature>
<dbReference type="InterPro" id="IPR003439">
    <property type="entry name" value="ABC_transporter-like_ATP-bd"/>
</dbReference>
<dbReference type="InterPro" id="IPR003593">
    <property type="entry name" value="AAA+_ATPase"/>
</dbReference>
<dbReference type="PANTHER" id="PTHR24223:SF356">
    <property type="entry name" value="ATP-BINDING CASSETTE TRANSPORTER ABC4"/>
    <property type="match status" value="1"/>
</dbReference>
<dbReference type="GO" id="GO:0016887">
    <property type="term" value="F:ATP hydrolysis activity"/>
    <property type="evidence" value="ECO:0007669"/>
    <property type="project" value="InterPro"/>
</dbReference>
<organism evidence="14 15">
    <name type="scientific">Ganoderma sinense ZZ0214-1</name>
    <dbReference type="NCBI Taxonomy" id="1077348"/>
    <lineage>
        <taxon>Eukaryota</taxon>
        <taxon>Fungi</taxon>
        <taxon>Dikarya</taxon>
        <taxon>Basidiomycota</taxon>
        <taxon>Agaricomycotina</taxon>
        <taxon>Agaricomycetes</taxon>
        <taxon>Polyporales</taxon>
        <taxon>Polyporaceae</taxon>
        <taxon>Ganoderma</taxon>
    </lineage>
</organism>
<protein>
    <submittedName>
        <fullName evidence="14">ATP-binding cassette transporter</fullName>
    </submittedName>
</protein>
<feature type="transmembrane region" description="Helical" evidence="11">
    <location>
        <begin position="128"/>
        <end position="150"/>
    </location>
</feature>
<dbReference type="CDD" id="cd03244">
    <property type="entry name" value="ABCC_MRP_domain2"/>
    <property type="match status" value="1"/>
</dbReference>